<keyword evidence="5" id="KW-0479">Metal-binding</keyword>
<evidence type="ECO:0000313" key="12">
    <source>
        <dbReference type="Proteomes" id="UP000324897"/>
    </source>
</evidence>
<keyword evidence="9" id="KW-0503">Monooxygenase</keyword>
<proteinExistence type="inferred from homology"/>
<protein>
    <submittedName>
        <fullName evidence="11">Uncharacterized protein</fullName>
    </submittedName>
</protein>
<dbReference type="Proteomes" id="UP000324897">
    <property type="component" value="Unassembled WGS sequence"/>
</dbReference>
<dbReference type="PANTHER" id="PTHR24282:SF127">
    <property type="entry name" value="CYTOCHROME P450 72A15"/>
    <property type="match status" value="1"/>
</dbReference>
<evidence type="ECO:0000256" key="8">
    <source>
        <dbReference type="ARBA" id="ARBA00023004"/>
    </source>
</evidence>
<reference evidence="11 12" key="1">
    <citation type="journal article" date="2019" name="Sci. Rep.">
        <title>A high-quality genome of Eragrostis curvula grass provides insights into Poaceae evolution and supports new strategies to enhance forage quality.</title>
        <authorList>
            <person name="Carballo J."/>
            <person name="Santos B.A.C.M."/>
            <person name="Zappacosta D."/>
            <person name="Garbus I."/>
            <person name="Selva J.P."/>
            <person name="Gallo C.A."/>
            <person name="Diaz A."/>
            <person name="Albertini E."/>
            <person name="Caccamo M."/>
            <person name="Echenique V."/>
        </authorList>
    </citation>
    <scope>NUCLEOTIDE SEQUENCE [LARGE SCALE GENOMIC DNA]</scope>
    <source>
        <strain evidence="12">cv. Victoria</strain>
        <tissue evidence="11">Leaf</tissue>
    </source>
</reference>
<keyword evidence="6" id="KW-1133">Transmembrane helix</keyword>
<feature type="non-terminal residue" evidence="11">
    <location>
        <position position="1"/>
    </location>
</feature>
<comment type="similarity">
    <text evidence="2">Belongs to the cytochrome P450 family.</text>
</comment>
<evidence type="ECO:0000256" key="3">
    <source>
        <dbReference type="ARBA" id="ARBA00022617"/>
    </source>
</evidence>
<dbReference type="AlphaFoldDB" id="A0A5J9VHL2"/>
<keyword evidence="10" id="KW-0472">Membrane</keyword>
<dbReference type="OrthoDB" id="1470350at2759"/>
<evidence type="ECO:0000256" key="10">
    <source>
        <dbReference type="ARBA" id="ARBA00023136"/>
    </source>
</evidence>
<evidence type="ECO:0000256" key="2">
    <source>
        <dbReference type="ARBA" id="ARBA00010617"/>
    </source>
</evidence>
<keyword evidence="7" id="KW-0560">Oxidoreductase</keyword>
<evidence type="ECO:0000256" key="9">
    <source>
        <dbReference type="ARBA" id="ARBA00023033"/>
    </source>
</evidence>
<name>A0A5J9VHL2_9POAL</name>
<dbReference type="InterPro" id="IPR050665">
    <property type="entry name" value="Cytochrome_P450_Monooxygen"/>
</dbReference>
<dbReference type="GO" id="GO:0006629">
    <property type="term" value="P:lipid metabolic process"/>
    <property type="evidence" value="ECO:0007669"/>
    <property type="project" value="UniProtKB-ARBA"/>
</dbReference>
<dbReference type="Gene3D" id="1.20.120.990">
    <property type="entry name" value="Glycosyltransferase family 88, C-terminal domain"/>
    <property type="match status" value="1"/>
</dbReference>
<dbReference type="GO" id="GO:0016020">
    <property type="term" value="C:membrane"/>
    <property type="evidence" value="ECO:0007669"/>
    <property type="project" value="UniProtKB-SubCell"/>
</dbReference>
<evidence type="ECO:0000256" key="4">
    <source>
        <dbReference type="ARBA" id="ARBA00022692"/>
    </source>
</evidence>
<dbReference type="Gramene" id="TVU35812">
    <property type="protein sequence ID" value="TVU35812"/>
    <property type="gene ID" value="EJB05_17718"/>
</dbReference>
<dbReference type="GO" id="GO:0004497">
    <property type="term" value="F:monooxygenase activity"/>
    <property type="evidence" value="ECO:0007669"/>
    <property type="project" value="UniProtKB-KW"/>
</dbReference>
<accession>A0A5J9VHL2</accession>
<dbReference type="PANTHER" id="PTHR24282">
    <property type="entry name" value="CYTOCHROME P450 FAMILY MEMBER"/>
    <property type="match status" value="1"/>
</dbReference>
<dbReference type="GO" id="GO:0020037">
    <property type="term" value="F:heme binding"/>
    <property type="evidence" value="ECO:0007669"/>
    <property type="project" value="InterPro"/>
</dbReference>
<gene>
    <name evidence="11" type="ORF">EJB05_17718</name>
</gene>
<evidence type="ECO:0000313" key="11">
    <source>
        <dbReference type="EMBL" id="TVU35812.1"/>
    </source>
</evidence>
<dbReference type="GO" id="GO:0016705">
    <property type="term" value="F:oxidoreductase activity, acting on paired donors, with incorporation or reduction of molecular oxygen"/>
    <property type="evidence" value="ECO:0007669"/>
    <property type="project" value="InterPro"/>
</dbReference>
<evidence type="ECO:0000256" key="7">
    <source>
        <dbReference type="ARBA" id="ARBA00023002"/>
    </source>
</evidence>
<dbReference type="InterPro" id="IPR036396">
    <property type="entry name" value="Cyt_P450_sf"/>
</dbReference>
<keyword evidence="12" id="KW-1185">Reference proteome</keyword>
<evidence type="ECO:0000256" key="6">
    <source>
        <dbReference type="ARBA" id="ARBA00022989"/>
    </source>
</evidence>
<comment type="caution">
    <text evidence="11">The sequence shown here is derived from an EMBL/GenBank/DDBJ whole genome shotgun (WGS) entry which is preliminary data.</text>
</comment>
<comment type="subcellular location">
    <subcellularLocation>
        <location evidence="1">Membrane</location>
    </subcellularLocation>
</comment>
<sequence length="108" mass="12092">MGPAFIACTSELVSRWEDSMGSGKEKEIDVWPELQDLTGDVISRAAFGSSLSEGRRIFRIQSEQVQLATQMSNMYIPECANLMGRPVIEGRAAADRRIKQTREAPRME</sequence>
<dbReference type="EMBL" id="RWGY01000009">
    <property type="protein sequence ID" value="TVU35812.1"/>
    <property type="molecule type" value="Genomic_DNA"/>
</dbReference>
<keyword evidence="8" id="KW-0408">Iron</keyword>
<organism evidence="11 12">
    <name type="scientific">Eragrostis curvula</name>
    <name type="common">weeping love grass</name>
    <dbReference type="NCBI Taxonomy" id="38414"/>
    <lineage>
        <taxon>Eukaryota</taxon>
        <taxon>Viridiplantae</taxon>
        <taxon>Streptophyta</taxon>
        <taxon>Embryophyta</taxon>
        <taxon>Tracheophyta</taxon>
        <taxon>Spermatophyta</taxon>
        <taxon>Magnoliopsida</taxon>
        <taxon>Liliopsida</taxon>
        <taxon>Poales</taxon>
        <taxon>Poaceae</taxon>
        <taxon>PACMAD clade</taxon>
        <taxon>Chloridoideae</taxon>
        <taxon>Eragrostideae</taxon>
        <taxon>Eragrostidinae</taxon>
        <taxon>Eragrostis</taxon>
    </lineage>
</organism>
<dbReference type="SUPFAM" id="SSF48264">
    <property type="entry name" value="Cytochrome P450"/>
    <property type="match status" value="1"/>
</dbReference>
<evidence type="ECO:0000256" key="5">
    <source>
        <dbReference type="ARBA" id="ARBA00022723"/>
    </source>
</evidence>
<dbReference type="GO" id="GO:0005506">
    <property type="term" value="F:iron ion binding"/>
    <property type="evidence" value="ECO:0007669"/>
    <property type="project" value="InterPro"/>
</dbReference>
<keyword evidence="4" id="KW-0812">Transmembrane</keyword>
<evidence type="ECO:0000256" key="1">
    <source>
        <dbReference type="ARBA" id="ARBA00004370"/>
    </source>
</evidence>
<keyword evidence="3" id="KW-0349">Heme</keyword>